<gene>
    <name evidence="9" type="ORF">AKJ09_09550</name>
</gene>
<dbReference type="Gene3D" id="1.10.510.10">
    <property type="entry name" value="Transferase(Phosphotransferase) domain 1"/>
    <property type="match status" value="1"/>
</dbReference>
<evidence type="ECO:0000256" key="7">
    <source>
        <dbReference type="PROSITE-ProRule" id="PRU10141"/>
    </source>
</evidence>
<dbReference type="PROSITE" id="PS50011">
    <property type="entry name" value="PROTEIN_KINASE_DOM"/>
    <property type="match status" value="1"/>
</dbReference>
<evidence type="ECO:0000313" key="9">
    <source>
        <dbReference type="EMBL" id="AKV02887.1"/>
    </source>
</evidence>
<dbReference type="PROSITE" id="PS00108">
    <property type="entry name" value="PROTEIN_KINASE_ST"/>
    <property type="match status" value="1"/>
</dbReference>
<dbReference type="InterPro" id="IPR050660">
    <property type="entry name" value="NEK_Ser/Thr_kinase"/>
</dbReference>
<reference evidence="9 10" key="1">
    <citation type="submission" date="2015-08" db="EMBL/GenBank/DDBJ databases">
        <authorList>
            <person name="Babu N.S."/>
            <person name="Beckwith C.J."/>
            <person name="Beseler K.G."/>
            <person name="Brison A."/>
            <person name="Carone J.V."/>
            <person name="Caskin T.P."/>
            <person name="Diamond M."/>
            <person name="Durham M.E."/>
            <person name="Foxe J.M."/>
            <person name="Go M."/>
            <person name="Henderson B.A."/>
            <person name="Jones I.B."/>
            <person name="McGettigan J.A."/>
            <person name="Micheletti S.J."/>
            <person name="Nasrallah M.E."/>
            <person name="Ortiz D."/>
            <person name="Piller C.R."/>
            <person name="Privatt S.R."/>
            <person name="Schneider S.L."/>
            <person name="Sharp S."/>
            <person name="Smith T.C."/>
            <person name="Stanton J.D."/>
            <person name="Ullery H.E."/>
            <person name="Wilson R.J."/>
            <person name="Serrano M.G."/>
            <person name="Buck G."/>
            <person name="Lee V."/>
            <person name="Wang Y."/>
            <person name="Carvalho R."/>
            <person name="Voegtly L."/>
            <person name="Shi R."/>
            <person name="Duckworth R."/>
            <person name="Johnson A."/>
            <person name="Loviza R."/>
            <person name="Walstead R."/>
            <person name="Shah Z."/>
            <person name="Kiflezghi M."/>
            <person name="Wade K."/>
            <person name="Ball S.L."/>
            <person name="Bradley K.W."/>
            <person name="Asai D.J."/>
            <person name="Bowman C.A."/>
            <person name="Russell D.A."/>
            <person name="Pope W.H."/>
            <person name="Jacobs-Sera D."/>
            <person name="Hendrix R.W."/>
            <person name="Hatfull G.F."/>
        </authorList>
    </citation>
    <scope>NUCLEOTIDE SEQUENCE [LARGE SCALE GENOMIC DNA]</scope>
    <source>
        <strain evidence="9 10">DSM 27648</strain>
    </source>
</reference>
<feature type="binding site" evidence="7">
    <location>
        <position position="131"/>
    </location>
    <ligand>
        <name>ATP</name>
        <dbReference type="ChEBI" id="CHEBI:30616"/>
    </ligand>
</feature>
<dbReference type="EMBL" id="CP012333">
    <property type="protein sequence ID" value="AKV02887.1"/>
    <property type="molecule type" value="Genomic_DNA"/>
</dbReference>
<sequence length="373" mass="39545">MEYFASFTPITSFQVGAHSGALSIDGASESGSGDRMEAVRAHIDDCEACRSLVVAYVLLADGGDSEPSDATRMASTVPSDQAVREARTVTNLSAGDVVGDRYVLERVVGEGGMGVVWAAREYASGATFAIKFLKAESTELCRRFDREARIASSLRHPNVLEVRAALSLPDGTPGLVMDLLRGRSLAAELSRRYRLPGEEVVAYFLTLVSAVRAAHALGVVHRDLKPSNVFLATERDGSPPVVMLLDFGLAKLVAVDEAAAEKLTRTGAVLGTPAYMAPEQLFGEPGVDGRADVWAIGAMAYECLAGRRPLEGKSYAQLVRSATRGAIARTADIVPDISPLLASTVDGMLAIDPAARLPLAEVHARLDELHAPS</sequence>
<dbReference type="GO" id="GO:0004674">
    <property type="term" value="F:protein serine/threonine kinase activity"/>
    <property type="evidence" value="ECO:0007669"/>
    <property type="project" value="UniProtKB-KW"/>
</dbReference>
<organism evidence="9 10">
    <name type="scientific">Labilithrix luteola</name>
    <dbReference type="NCBI Taxonomy" id="1391654"/>
    <lineage>
        <taxon>Bacteria</taxon>
        <taxon>Pseudomonadati</taxon>
        <taxon>Myxococcota</taxon>
        <taxon>Polyangia</taxon>
        <taxon>Polyangiales</taxon>
        <taxon>Labilitrichaceae</taxon>
        <taxon>Labilithrix</taxon>
    </lineage>
</organism>
<keyword evidence="4 7" id="KW-0547">Nucleotide-binding</keyword>
<evidence type="ECO:0000256" key="3">
    <source>
        <dbReference type="ARBA" id="ARBA00022679"/>
    </source>
</evidence>
<evidence type="ECO:0000259" key="8">
    <source>
        <dbReference type="PROSITE" id="PS50011"/>
    </source>
</evidence>
<dbReference type="AlphaFoldDB" id="A0A0K1QB44"/>
<name>A0A0K1QB44_9BACT</name>
<evidence type="ECO:0000313" key="10">
    <source>
        <dbReference type="Proteomes" id="UP000064967"/>
    </source>
</evidence>
<dbReference type="InterPro" id="IPR017441">
    <property type="entry name" value="Protein_kinase_ATP_BS"/>
</dbReference>
<dbReference type="InterPro" id="IPR011009">
    <property type="entry name" value="Kinase-like_dom_sf"/>
</dbReference>
<evidence type="ECO:0000256" key="6">
    <source>
        <dbReference type="ARBA" id="ARBA00022840"/>
    </source>
</evidence>
<dbReference type="CDD" id="cd14014">
    <property type="entry name" value="STKc_PknB_like"/>
    <property type="match status" value="1"/>
</dbReference>
<dbReference type="Pfam" id="PF00069">
    <property type="entry name" value="Pkinase"/>
    <property type="match status" value="1"/>
</dbReference>
<evidence type="ECO:0000256" key="1">
    <source>
        <dbReference type="ARBA" id="ARBA00010886"/>
    </source>
</evidence>
<accession>A0A0K1QB44</accession>
<keyword evidence="5 9" id="KW-0418">Kinase</keyword>
<dbReference type="SUPFAM" id="SSF56112">
    <property type="entry name" value="Protein kinase-like (PK-like)"/>
    <property type="match status" value="1"/>
</dbReference>
<dbReference type="EC" id="2.7.11.1" evidence="2"/>
<dbReference type="PANTHER" id="PTHR43671:SF13">
    <property type="entry name" value="SERINE_THREONINE-PROTEIN KINASE NEK2"/>
    <property type="match status" value="1"/>
</dbReference>
<evidence type="ECO:0000256" key="5">
    <source>
        <dbReference type="ARBA" id="ARBA00022777"/>
    </source>
</evidence>
<proteinExistence type="inferred from homology"/>
<keyword evidence="9" id="KW-0723">Serine/threonine-protein kinase</keyword>
<keyword evidence="6 7" id="KW-0067">ATP-binding</keyword>
<protein>
    <recommendedName>
        <fullName evidence="2">non-specific serine/threonine protein kinase</fullName>
        <ecNumber evidence="2">2.7.11.1</ecNumber>
    </recommendedName>
</protein>
<dbReference type="SMART" id="SM00220">
    <property type="entry name" value="S_TKc"/>
    <property type="match status" value="1"/>
</dbReference>
<dbReference type="STRING" id="1391654.AKJ09_09550"/>
<evidence type="ECO:0000256" key="2">
    <source>
        <dbReference type="ARBA" id="ARBA00012513"/>
    </source>
</evidence>
<dbReference type="Gene3D" id="3.30.200.20">
    <property type="entry name" value="Phosphorylase Kinase, domain 1"/>
    <property type="match status" value="1"/>
</dbReference>
<dbReference type="InterPro" id="IPR000719">
    <property type="entry name" value="Prot_kinase_dom"/>
</dbReference>
<dbReference type="GO" id="GO:0005524">
    <property type="term" value="F:ATP binding"/>
    <property type="evidence" value="ECO:0007669"/>
    <property type="project" value="UniProtKB-UniRule"/>
</dbReference>
<dbReference type="PANTHER" id="PTHR43671">
    <property type="entry name" value="SERINE/THREONINE-PROTEIN KINASE NEK"/>
    <property type="match status" value="1"/>
</dbReference>
<dbReference type="KEGG" id="llu:AKJ09_09550"/>
<dbReference type="PATRIC" id="fig|1391654.3.peg.9675"/>
<keyword evidence="10" id="KW-1185">Reference proteome</keyword>
<dbReference type="InterPro" id="IPR008271">
    <property type="entry name" value="Ser/Thr_kinase_AS"/>
</dbReference>
<keyword evidence="3" id="KW-0808">Transferase</keyword>
<comment type="similarity">
    <text evidence="1">Belongs to the protein kinase superfamily. NEK Ser/Thr protein kinase family. NIMA subfamily.</text>
</comment>
<dbReference type="PROSITE" id="PS00107">
    <property type="entry name" value="PROTEIN_KINASE_ATP"/>
    <property type="match status" value="1"/>
</dbReference>
<dbReference type="Proteomes" id="UP000064967">
    <property type="component" value="Chromosome"/>
</dbReference>
<feature type="domain" description="Protein kinase" evidence="8">
    <location>
        <begin position="102"/>
        <end position="366"/>
    </location>
</feature>
<evidence type="ECO:0000256" key="4">
    <source>
        <dbReference type="ARBA" id="ARBA00022741"/>
    </source>
</evidence>